<gene>
    <name evidence="10" type="ORF">FVE85_2941</name>
</gene>
<feature type="region of interest" description="Disordered" evidence="6">
    <location>
        <begin position="810"/>
        <end position="831"/>
    </location>
</feature>
<dbReference type="CDD" id="cd06432">
    <property type="entry name" value="GT8_HUGT1_C_like"/>
    <property type="match status" value="1"/>
</dbReference>
<sequence length="1770" mass="196855">MRALVYVWACMVLLAAWYRGQIAHAAGCDARPQSACSAAPQQGDQLHSAGEDLRVGMHAPWKYTPPRLLEVSEWIAEYMDADGTADAAGLDTDLEPEFAAFVRHAGASSEHLQHMTEVELAHWALDYVRDRFGHAHAILAEWALASRAFAAKVMYYHSVHHDWCQAANLTLHFGDTQEPLYVLVRTNDHHGAAEHAAFAVSHTLSRVLPGSDAEFRDVALAEGLHRDIQYGHVMHRTRQKSSATLALFAQIGTRGFLQTYEATLQTCVAEHLECYFHHIYAESPHQASDKGSPNDARASILALQNYDVRVDLKNTEYNVVDDLVFDSDLFSDTAAHFPVSQHAGPGDLAPDLDEHNDNAVDFEADALFWKEYMELARRDLVEASSLEEYTADPFYLRPAFSSDTGDAAPTPPDFVNVQLAVVVEALQVHNPLLYLQQWAENQPVVGISALRKFLRGPRSMDMDALQRLADRLSSSSGSTSSSEIFINGHLQSADLDLHSVSTCLLCLHSITDLPLPPSSVHVDIGFVLQVVADFKANQTSIWDEARILPGFPDEANDVRHGHGRGDGDEENIPILWLSAAPLPQDPLPPRNLNDFARRVLQVGKGEEQDEEEEGGIAALMKLVPYKKDTVMCVLVLDVTSERDLQTLLHVVQLSRAEIVPIRWGLVFRVDAVSGERAVAQRAFVSAVLAVMNTAAARQASALGEHFMVLFLNALLENAGMLAHSGMGWMVEYAVTQAQVQMQLQIQMHEEEILKYEKWFRSLRVPAAQDEDVPIIALVNGKRVDIQDGLDAIFSTARTEQKRLANQILKKGTRASATDRDATAQGNKHAKGQAENPLRLLFVGMRALTRFSKLFEVDDEKEGAASTDRFVPDFRRFTLKHASGVTEPEQHVWQVPWAHLKHVWLAREKTHPPATTVWIVGDFGDSTGSAQTLLRVLVQWMSDKRQSQSSSGSFRLALIPVGSSTASAALTFHELGGAFLSGSRSDANMEDTLFQTVLGDSRRPTGKHAELLDDELWHEMTEKLLRALGIESNAARDGVVVVDGIGFSAAELAQDVDDFDALLHYRGTLRSRLMLEAFASTSTATDEDTVVLLSVAAAAVHKNCGGAALVGEYQSTVMSTSRMRKRIDQAGEFAFSLSSSKPSAASNIQVDAFLRLDDARLSKLTQLLTYLHTSLDVPVRIVLIPRFPSTKLSKRFTKHVFEPRVFVPDGSAFTYPVASFQSNALPQQLVLTVSVDAPRTWLVSASAAHVDLDNVVLAPQVDKDVEKKRTILAEYVLDAVIISGSAWENAYAPGQDEQEGKGAVAQSVQGLQLALKRFGGQLVSDTVVMQNVGYYQLRATQPSRLRVEMIGAGRDVFVFEATGEPYVGVMLDSLADARRDANAFTPLPVRRRPQAPTDEVKLVVNVDEDDLNNDLDLKNHGADLEIMARSRISFRWWLKLERMLSAGRAWWQRHVPVHFLTAKSKEPIHVFSVASGHLYERFLRIMMLSASRQSSRPIKFWLLGNYLSPMFKAALPAFAAEHGFDYELVAYQWPPWLRSQSERQRVLWAYKILFLDVLFPLDVSHVIFIDSDQVVRGDLAELLSYQPLPHGAPYAFVPFCDSRVDVEGFRFWKHGYWRGVLGERPYHISALFLVDLRRFRRIAAGDALRVQYQLLSRDPASLSNLDQDLPNSMNKPGGLPIASLPLDWLWCETWCAEDTKWRARTIDLCNNPMTKEPKLVSAKRIIPEWIQLDKEATKSMARILAVNASVSCNVGEKNSAEEPSCVEHAEL</sequence>
<comment type="cofactor">
    <cofactor evidence="1">
        <name>Ca(2+)</name>
        <dbReference type="ChEBI" id="CHEBI:29108"/>
    </cofactor>
</comment>
<evidence type="ECO:0000256" key="1">
    <source>
        <dbReference type="ARBA" id="ARBA00001913"/>
    </source>
</evidence>
<evidence type="ECO:0000256" key="6">
    <source>
        <dbReference type="SAM" id="MobiDB-lite"/>
    </source>
</evidence>
<feature type="domain" description="Glucosyltransferase 24 catalytic" evidence="9">
    <location>
        <begin position="1467"/>
        <end position="1736"/>
    </location>
</feature>
<dbReference type="GO" id="GO:0051082">
    <property type="term" value="F:unfolded protein binding"/>
    <property type="evidence" value="ECO:0007669"/>
    <property type="project" value="TreeGrafter"/>
</dbReference>
<dbReference type="PANTHER" id="PTHR11226:SF0">
    <property type="entry name" value="UDP-GLUCOSE:GLYCOPROTEIN GLUCOSYLTRANSFERASE"/>
    <property type="match status" value="1"/>
</dbReference>
<proteinExistence type="predicted"/>
<dbReference type="Pfam" id="PF18404">
    <property type="entry name" value="Glyco_transf_24"/>
    <property type="match status" value="1"/>
</dbReference>
<reference evidence="11" key="1">
    <citation type="journal article" date="2019" name="Nat. Commun.">
        <title>Expansion of phycobilisome linker gene families in mesophilic red algae.</title>
        <authorList>
            <person name="Lee J."/>
            <person name="Kim D."/>
            <person name="Bhattacharya D."/>
            <person name="Yoon H.S."/>
        </authorList>
    </citation>
    <scope>NUCLEOTIDE SEQUENCE [LARGE SCALE GENOMIC DNA]</scope>
    <source>
        <strain evidence="11">CCMP 1328</strain>
    </source>
</reference>
<evidence type="ECO:0000313" key="11">
    <source>
        <dbReference type="Proteomes" id="UP000324585"/>
    </source>
</evidence>
<comment type="subcellular location">
    <subcellularLocation>
        <location evidence="2">Endoplasmic reticulum lumen</location>
    </subcellularLocation>
</comment>
<feature type="signal peptide" evidence="7">
    <location>
        <begin position="1"/>
        <end position="25"/>
    </location>
</feature>
<dbReference type="InterPro" id="IPR009448">
    <property type="entry name" value="UDP-g_GGtrans"/>
</dbReference>
<dbReference type="SUPFAM" id="SSF53448">
    <property type="entry name" value="Nucleotide-diphospho-sugar transferases"/>
    <property type="match status" value="1"/>
</dbReference>
<dbReference type="PANTHER" id="PTHR11226">
    <property type="entry name" value="UDP-GLUCOSE GLYCOPROTEIN:GLUCOSYLTRANSFERASE"/>
    <property type="match status" value="1"/>
</dbReference>
<dbReference type="InterPro" id="IPR029044">
    <property type="entry name" value="Nucleotide-diphossugar_trans"/>
</dbReference>
<dbReference type="OrthoDB" id="27683at2759"/>
<name>A0A5J4YUS5_PORPP</name>
<evidence type="ECO:0000259" key="8">
    <source>
        <dbReference type="Pfam" id="PF18402"/>
    </source>
</evidence>
<dbReference type="InterPro" id="IPR040497">
    <property type="entry name" value="Glyco_transf_24"/>
</dbReference>
<dbReference type="InterPro" id="IPR040692">
    <property type="entry name" value="UGGT_TRXL_3"/>
</dbReference>
<protein>
    <submittedName>
        <fullName evidence="10">UDP-glucose:glycoprotein glucosyltransferase 2</fullName>
    </submittedName>
</protein>
<feature type="domain" description="UGGT thioredoxin-like" evidence="8">
    <location>
        <begin position="622"/>
        <end position="806"/>
    </location>
</feature>
<dbReference type="EMBL" id="VRMN01000004">
    <property type="protein sequence ID" value="KAA8494700.1"/>
    <property type="molecule type" value="Genomic_DNA"/>
</dbReference>
<accession>A0A5J4YUS5</accession>
<comment type="caution">
    <text evidence="10">The sequence shown here is derived from an EMBL/GenBank/DDBJ whole genome shotgun (WGS) entry which is preliminary data.</text>
</comment>
<evidence type="ECO:0000313" key="10">
    <source>
        <dbReference type="EMBL" id="KAA8494700.1"/>
    </source>
</evidence>
<evidence type="ECO:0000256" key="5">
    <source>
        <dbReference type="ARBA" id="ARBA00023180"/>
    </source>
</evidence>
<keyword evidence="3 7" id="KW-0732">Signal</keyword>
<evidence type="ECO:0000259" key="9">
    <source>
        <dbReference type="Pfam" id="PF18404"/>
    </source>
</evidence>
<dbReference type="Pfam" id="PF18402">
    <property type="entry name" value="Thioredoxin_14"/>
    <property type="match status" value="1"/>
</dbReference>
<keyword evidence="4" id="KW-0256">Endoplasmic reticulum</keyword>
<dbReference type="GO" id="GO:0036503">
    <property type="term" value="P:ERAD pathway"/>
    <property type="evidence" value="ECO:0007669"/>
    <property type="project" value="TreeGrafter"/>
</dbReference>
<dbReference type="Proteomes" id="UP000324585">
    <property type="component" value="Unassembled WGS sequence"/>
</dbReference>
<organism evidence="10 11">
    <name type="scientific">Porphyridium purpureum</name>
    <name type="common">Red alga</name>
    <name type="synonym">Porphyridium cruentum</name>
    <dbReference type="NCBI Taxonomy" id="35688"/>
    <lineage>
        <taxon>Eukaryota</taxon>
        <taxon>Rhodophyta</taxon>
        <taxon>Bangiophyceae</taxon>
        <taxon>Porphyridiales</taxon>
        <taxon>Porphyridiaceae</taxon>
        <taxon>Porphyridium</taxon>
    </lineage>
</organism>
<keyword evidence="10" id="KW-0808">Transferase</keyword>
<evidence type="ECO:0000256" key="7">
    <source>
        <dbReference type="SAM" id="SignalP"/>
    </source>
</evidence>
<evidence type="ECO:0000256" key="3">
    <source>
        <dbReference type="ARBA" id="ARBA00022729"/>
    </source>
</evidence>
<keyword evidence="11" id="KW-1185">Reference proteome</keyword>
<keyword evidence="5" id="KW-0325">Glycoprotein</keyword>
<dbReference type="Pfam" id="PF06427">
    <property type="entry name" value="UDP-g_GGTase"/>
    <property type="match status" value="1"/>
</dbReference>
<evidence type="ECO:0000256" key="4">
    <source>
        <dbReference type="ARBA" id="ARBA00022824"/>
    </source>
</evidence>
<dbReference type="GO" id="GO:0005788">
    <property type="term" value="C:endoplasmic reticulum lumen"/>
    <property type="evidence" value="ECO:0007669"/>
    <property type="project" value="UniProtKB-SubCell"/>
</dbReference>
<dbReference type="Gene3D" id="3.90.550.10">
    <property type="entry name" value="Spore Coat Polysaccharide Biosynthesis Protein SpsA, Chain A"/>
    <property type="match status" value="1"/>
</dbReference>
<dbReference type="GO" id="GO:0018279">
    <property type="term" value="P:protein N-linked glycosylation via asparagine"/>
    <property type="evidence" value="ECO:0007669"/>
    <property type="project" value="TreeGrafter"/>
</dbReference>
<dbReference type="GO" id="GO:0003980">
    <property type="term" value="F:UDP-glucose:glycoprotein glucosyltransferase activity"/>
    <property type="evidence" value="ECO:0007669"/>
    <property type="project" value="InterPro"/>
</dbReference>
<feature type="chain" id="PRO_5023917380" evidence="7">
    <location>
        <begin position="26"/>
        <end position="1770"/>
    </location>
</feature>
<evidence type="ECO:0000256" key="2">
    <source>
        <dbReference type="ARBA" id="ARBA00004319"/>
    </source>
</evidence>